<dbReference type="Proteomes" id="UP000315303">
    <property type="component" value="Unassembled WGS sequence"/>
</dbReference>
<dbReference type="AlphaFoldDB" id="A0A502KKW0"/>
<proteinExistence type="inferred from homology"/>
<comment type="similarity">
    <text evidence="1">Belongs to the 4-hydroxybenzoyl-CoA thioesterase family.</text>
</comment>
<dbReference type="SUPFAM" id="SSF54637">
    <property type="entry name" value="Thioesterase/thiol ester dehydrase-isomerase"/>
    <property type="match status" value="1"/>
</dbReference>
<dbReference type="GO" id="GO:0047617">
    <property type="term" value="F:fatty acyl-CoA hydrolase activity"/>
    <property type="evidence" value="ECO:0007669"/>
    <property type="project" value="TreeGrafter"/>
</dbReference>
<dbReference type="Gene3D" id="3.10.129.10">
    <property type="entry name" value="Hotdog Thioesterase"/>
    <property type="match status" value="1"/>
</dbReference>
<gene>
    <name evidence="3" type="ORF">EPA86_18015</name>
</gene>
<accession>A0A502KKW0</accession>
<dbReference type="OrthoDB" id="9800856at2"/>
<dbReference type="InterPro" id="IPR029069">
    <property type="entry name" value="HotDog_dom_sf"/>
</dbReference>
<evidence type="ECO:0000313" key="3">
    <source>
        <dbReference type="EMBL" id="TPH12238.1"/>
    </source>
</evidence>
<evidence type="ECO:0000256" key="1">
    <source>
        <dbReference type="ARBA" id="ARBA00005953"/>
    </source>
</evidence>
<evidence type="ECO:0000313" key="4">
    <source>
        <dbReference type="Proteomes" id="UP000315303"/>
    </source>
</evidence>
<keyword evidence="4" id="KW-1185">Reference proteome</keyword>
<comment type="caution">
    <text evidence="3">The sequence shown here is derived from an EMBL/GenBank/DDBJ whole genome shotgun (WGS) entry which is preliminary data.</text>
</comment>
<keyword evidence="2" id="KW-0378">Hydrolase</keyword>
<protein>
    <submittedName>
        <fullName evidence="3">Acyl-CoA thioesterase</fullName>
    </submittedName>
</protein>
<dbReference type="Pfam" id="PF13279">
    <property type="entry name" value="4HBT_2"/>
    <property type="match status" value="1"/>
</dbReference>
<evidence type="ECO:0000256" key="2">
    <source>
        <dbReference type="ARBA" id="ARBA00022801"/>
    </source>
</evidence>
<dbReference type="InterPro" id="IPR050563">
    <property type="entry name" value="4-hydroxybenzoyl-CoA_TE"/>
</dbReference>
<dbReference type="RefSeq" id="WP_140605768.1">
    <property type="nucleotide sequence ID" value="NZ_SAWY01000041.1"/>
</dbReference>
<dbReference type="CDD" id="cd00586">
    <property type="entry name" value="4HBT"/>
    <property type="match status" value="1"/>
</dbReference>
<sequence length="159" mass="18327">MSNTDVPASTQAVNISPSKVAKKALLSSYVDIKVPFYDVDSMRVVWHGHYVKYIEDARCELLDKLEYNYLAMEESGYIWPIVDMRLKYVASAKFPDTVRVFAHLIEYESRMKIEYEIYDLSSGKILNKAHTVQVAVNIETEEMMFESPKVFTDKVIALI</sequence>
<dbReference type="PANTHER" id="PTHR31793:SF27">
    <property type="entry name" value="NOVEL THIOESTERASE SUPERFAMILY DOMAIN AND SAPOSIN A-TYPE DOMAIN CONTAINING PROTEIN (0610012H03RIK)"/>
    <property type="match status" value="1"/>
</dbReference>
<reference evidence="3 4" key="1">
    <citation type="submission" date="2019-01" db="EMBL/GenBank/DDBJ databases">
        <title>Litorilituus lipolytica sp. nov., isolated from intertidal sand of the Yellow Sea in China.</title>
        <authorList>
            <person name="Liu A."/>
        </authorList>
    </citation>
    <scope>NUCLEOTIDE SEQUENCE [LARGE SCALE GENOMIC DNA]</scope>
    <source>
        <strain evidence="3 4">RZ04</strain>
    </source>
</reference>
<organism evidence="3 4">
    <name type="scientific">Litorilituus lipolyticus</name>
    <dbReference type="NCBI Taxonomy" id="2491017"/>
    <lineage>
        <taxon>Bacteria</taxon>
        <taxon>Pseudomonadati</taxon>
        <taxon>Pseudomonadota</taxon>
        <taxon>Gammaproteobacteria</taxon>
        <taxon>Alteromonadales</taxon>
        <taxon>Colwelliaceae</taxon>
        <taxon>Litorilituus</taxon>
    </lineage>
</organism>
<dbReference type="EMBL" id="SAWY01000041">
    <property type="protein sequence ID" value="TPH12238.1"/>
    <property type="molecule type" value="Genomic_DNA"/>
</dbReference>
<name>A0A502KKW0_9GAMM</name>
<dbReference type="PANTHER" id="PTHR31793">
    <property type="entry name" value="4-HYDROXYBENZOYL-COA THIOESTERASE FAMILY MEMBER"/>
    <property type="match status" value="1"/>
</dbReference>